<keyword evidence="1" id="KW-0812">Transmembrane</keyword>
<dbReference type="EMBL" id="NIDE01000002">
    <property type="protein sequence ID" value="OWK45410.1"/>
    <property type="molecule type" value="Genomic_DNA"/>
</dbReference>
<protein>
    <recommendedName>
        <fullName evidence="4">Integral membrane protein</fullName>
    </recommendedName>
</protein>
<dbReference type="Proteomes" id="UP000214646">
    <property type="component" value="Unassembled WGS sequence"/>
</dbReference>
<evidence type="ECO:0008006" key="4">
    <source>
        <dbReference type="Google" id="ProtNLM"/>
    </source>
</evidence>
<sequence>MRTVEGAPQRVPKRWPAGAWFGAQVGTTAWLVTGAVEMATTAPWLAVLWLAVFAVANFLGTWLWRRHRLGQPSTDLLLLAVCEAAGLIAVVSFVVARPAGVAEAGVPSVVYLALLVLPAVAVLLTFVGRASRADMGKADPGGAADRKC</sequence>
<organism evidence="2 3">
    <name type="scientific">Fimbriiglobus ruber</name>
    <dbReference type="NCBI Taxonomy" id="1908690"/>
    <lineage>
        <taxon>Bacteria</taxon>
        <taxon>Pseudomonadati</taxon>
        <taxon>Planctomycetota</taxon>
        <taxon>Planctomycetia</taxon>
        <taxon>Gemmatales</taxon>
        <taxon>Gemmataceae</taxon>
        <taxon>Fimbriiglobus</taxon>
    </lineage>
</organism>
<feature type="transmembrane region" description="Helical" evidence="1">
    <location>
        <begin position="76"/>
        <end position="96"/>
    </location>
</feature>
<feature type="transmembrane region" description="Helical" evidence="1">
    <location>
        <begin position="108"/>
        <end position="127"/>
    </location>
</feature>
<keyword evidence="1" id="KW-1133">Transmembrane helix</keyword>
<evidence type="ECO:0000313" key="3">
    <source>
        <dbReference type="Proteomes" id="UP000214646"/>
    </source>
</evidence>
<reference evidence="3" key="1">
    <citation type="submission" date="2017-06" db="EMBL/GenBank/DDBJ databases">
        <title>Genome analysis of Fimbriiglobus ruber SP5, the first member of the order Planctomycetales with confirmed chitinolytic capability.</title>
        <authorList>
            <person name="Ravin N.V."/>
            <person name="Rakitin A.L."/>
            <person name="Ivanova A.A."/>
            <person name="Beletsky A.V."/>
            <person name="Kulichevskaya I.S."/>
            <person name="Mardanov A.V."/>
            <person name="Dedysh S.N."/>
        </authorList>
    </citation>
    <scope>NUCLEOTIDE SEQUENCE [LARGE SCALE GENOMIC DNA]</scope>
    <source>
        <strain evidence="3">SP5</strain>
    </source>
</reference>
<proteinExistence type="predicted"/>
<name>A0A225DV59_9BACT</name>
<keyword evidence="1" id="KW-0472">Membrane</keyword>
<evidence type="ECO:0000313" key="2">
    <source>
        <dbReference type="EMBL" id="OWK45410.1"/>
    </source>
</evidence>
<comment type="caution">
    <text evidence="2">The sequence shown here is derived from an EMBL/GenBank/DDBJ whole genome shotgun (WGS) entry which is preliminary data.</text>
</comment>
<dbReference type="RefSeq" id="WP_143392947.1">
    <property type="nucleotide sequence ID" value="NZ_NIDE01000002.1"/>
</dbReference>
<evidence type="ECO:0000256" key="1">
    <source>
        <dbReference type="SAM" id="Phobius"/>
    </source>
</evidence>
<feature type="transmembrane region" description="Helical" evidence="1">
    <location>
        <begin position="44"/>
        <end position="64"/>
    </location>
</feature>
<accession>A0A225DV59</accession>
<gene>
    <name evidence="2" type="ORF">FRUB_01741</name>
</gene>
<dbReference type="AlphaFoldDB" id="A0A225DV59"/>
<keyword evidence="3" id="KW-1185">Reference proteome</keyword>
<dbReference type="OrthoDB" id="282997at2"/>